<gene>
    <name evidence="10" type="ORF">NKR23_g3322</name>
</gene>
<dbReference type="Pfam" id="PF10403">
    <property type="entry name" value="BHD_1"/>
    <property type="match status" value="1"/>
</dbReference>
<dbReference type="Gene3D" id="3.30.60.290">
    <property type="entry name" value="Rad4, beta-hairpin domain BHD2"/>
    <property type="match status" value="1"/>
</dbReference>
<dbReference type="SUPFAM" id="SSF54001">
    <property type="entry name" value="Cysteine proteinases"/>
    <property type="match status" value="1"/>
</dbReference>
<keyword evidence="3" id="KW-0227">DNA damage</keyword>
<reference evidence="10" key="1">
    <citation type="submission" date="2022-07" db="EMBL/GenBank/DDBJ databases">
        <title>Fungi with potential for degradation of polypropylene.</title>
        <authorList>
            <person name="Gostincar C."/>
        </authorList>
    </citation>
    <scope>NUCLEOTIDE SEQUENCE</scope>
    <source>
        <strain evidence="10">EXF-13308</strain>
    </source>
</reference>
<dbReference type="Gene3D" id="3.30.70.2460">
    <property type="entry name" value="Rad4, beta-hairpin domain BHD3"/>
    <property type="match status" value="1"/>
</dbReference>
<dbReference type="Pfam" id="PF10405">
    <property type="entry name" value="BHD_3"/>
    <property type="match status" value="1"/>
</dbReference>
<dbReference type="PANTHER" id="PTHR12135">
    <property type="entry name" value="DNA REPAIR PROTEIN XP-C / RAD4"/>
    <property type="match status" value="1"/>
</dbReference>
<dbReference type="AlphaFoldDB" id="A0AA38RV45"/>
<evidence type="ECO:0000259" key="8">
    <source>
        <dbReference type="SMART" id="SM01031"/>
    </source>
</evidence>
<feature type="domain" description="Rad4 beta-hairpin" evidence="9">
    <location>
        <begin position="695"/>
        <end position="779"/>
    </location>
</feature>
<dbReference type="InterPro" id="IPR042488">
    <property type="entry name" value="Rad4_BHD3_sf"/>
</dbReference>
<feature type="region of interest" description="Disordered" evidence="6">
    <location>
        <begin position="343"/>
        <end position="421"/>
    </location>
</feature>
<feature type="compositionally biased region" description="Low complexity" evidence="6">
    <location>
        <begin position="73"/>
        <end position="89"/>
    </location>
</feature>
<feature type="region of interest" description="Disordered" evidence="6">
    <location>
        <begin position="1"/>
        <end position="103"/>
    </location>
</feature>
<name>A0AA38RV45_9PEZI</name>
<dbReference type="GO" id="GO:0005737">
    <property type="term" value="C:cytoplasm"/>
    <property type="evidence" value="ECO:0007669"/>
    <property type="project" value="TreeGrafter"/>
</dbReference>
<evidence type="ECO:0000256" key="4">
    <source>
        <dbReference type="ARBA" id="ARBA00023204"/>
    </source>
</evidence>
<comment type="similarity">
    <text evidence="2">Belongs to the XPC family.</text>
</comment>
<evidence type="ECO:0000256" key="3">
    <source>
        <dbReference type="ARBA" id="ARBA00022763"/>
    </source>
</evidence>
<dbReference type="InterPro" id="IPR036985">
    <property type="entry name" value="Transglutaminase-like_sf"/>
</dbReference>
<feature type="region of interest" description="Disordered" evidence="6">
    <location>
        <begin position="635"/>
        <end position="690"/>
    </location>
</feature>
<dbReference type="SMART" id="SM01031">
    <property type="entry name" value="BHD_2"/>
    <property type="match status" value="1"/>
</dbReference>
<dbReference type="GO" id="GO:0006289">
    <property type="term" value="P:nucleotide-excision repair"/>
    <property type="evidence" value="ECO:0007669"/>
    <property type="project" value="InterPro"/>
</dbReference>
<evidence type="ECO:0000259" key="7">
    <source>
        <dbReference type="SMART" id="SM01030"/>
    </source>
</evidence>
<dbReference type="GO" id="GO:0006298">
    <property type="term" value="P:mismatch repair"/>
    <property type="evidence" value="ECO:0007669"/>
    <property type="project" value="TreeGrafter"/>
</dbReference>
<comment type="subcellular location">
    <subcellularLocation>
        <location evidence="1">Nucleus</location>
    </subcellularLocation>
</comment>
<evidence type="ECO:0000259" key="9">
    <source>
        <dbReference type="SMART" id="SM01032"/>
    </source>
</evidence>
<dbReference type="Gene3D" id="3.90.260.10">
    <property type="entry name" value="Transglutaminase-like"/>
    <property type="match status" value="1"/>
</dbReference>
<comment type="caution">
    <text evidence="10">The sequence shown here is derived from an EMBL/GenBank/DDBJ whole genome shotgun (WGS) entry which is preliminary data.</text>
</comment>
<dbReference type="SMART" id="SM01030">
    <property type="entry name" value="BHD_1"/>
    <property type="match status" value="1"/>
</dbReference>
<dbReference type="InterPro" id="IPR018325">
    <property type="entry name" value="Rad4/PNGase_transGLS-fold"/>
</dbReference>
<dbReference type="GO" id="GO:0000111">
    <property type="term" value="C:nucleotide-excision repair factor 2 complex"/>
    <property type="evidence" value="ECO:0007669"/>
    <property type="project" value="TreeGrafter"/>
</dbReference>
<feature type="region of interest" description="Disordered" evidence="6">
    <location>
        <begin position="909"/>
        <end position="975"/>
    </location>
</feature>
<dbReference type="InterPro" id="IPR038765">
    <property type="entry name" value="Papain-like_cys_pep_sf"/>
</dbReference>
<feature type="compositionally biased region" description="Gly residues" evidence="6">
    <location>
        <begin position="909"/>
        <end position="918"/>
    </location>
</feature>
<dbReference type="InterPro" id="IPR004583">
    <property type="entry name" value="DNA_repair_Rad4"/>
</dbReference>
<dbReference type="InterPro" id="IPR018326">
    <property type="entry name" value="Rad4_beta-hairpin_dom1"/>
</dbReference>
<dbReference type="Gene3D" id="2.20.20.110">
    <property type="entry name" value="Rad4, beta-hairpin domain BHD1"/>
    <property type="match status" value="1"/>
</dbReference>
<dbReference type="InterPro" id="IPR018327">
    <property type="entry name" value="BHD_2"/>
</dbReference>
<feature type="domain" description="Rad4 beta-hairpin" evidence="8">
    <location>
        <begin position="612"/>
        <end position="688"/>
    </location>
</feature>
<keyword evidence="5" id="KW-0539">Nucleus</keyword>
<evidence type="ECO:0000256" key="5">
    <source>
        <dbReference type="ARBA" id="ARBA00023242"/>
    </source>
</evidence>
<feature type="compositionally biased region" description="Acidic residues" evidence="6">
    <location>
        <begin position="957"/>
        <end position="969"/>
    </location>
</feature>
<feature type="compositionally biased region" description="Low complexity" evidence="6">
    <location>
        <begin position="12"/>
        <end position="28"/>
    </location>
</feature>
<dbReference type="InterPro" id="IPR018328">
    <property type="entry name" value="Rad4_beta-hairpin_dom3"/>
</dbReference>
<evidence type="ECO:0000313" key="10">
    <source>
        <dbReference type="EMBL" id="KAJ9151200.1"/>
    </source>
</evidence>
<dbReference type="GO" id="GO:0003684">
    <property type="term" value="F:damaged DNA binding"/>
    <property type="evidence" value="ECO:0007669"/>
    <property type="project" value="InterPro"/>
</dbReference>
<proteinExistence type="inferred from homology"/>
<dbReference type="GO" id="GO:0003697">
    <property type="term" value="F:single-stranded DNA binding"/>
    <property type="evidence" value="ECO:0007669"/>
    <property type="project" value="TreeGrafter"/>
</dbReference>
<accession>A0AA38RV45</accession>
<dbReference type="EMBL" id="JANBVO010000006">
    <property type="protein sequence ID" value="KAJ9151200.1"/>
    <property type="molecule type" value="Genomic_DNA"/>
</dbReference>
<feature type="domain" description="Rad4 beta-hairpin" evidence="7">
    <location>
        <begin position="553"/>
        <end position="610"/>
    </location>
</feature>
<feature type="compositionally biased region" description="Acidic residues" evidence="6">
    <location>
        <begin position="650"/>
        <end position="664"/>
    </location>
</feature>
<dbReference type="GO" id="GO:0071942">
    <property type="term" value="C:XPC complex"/>
    <property type="evidence" value="ECO:0007669"/>
    <property type="project" value="TreeGrafter"/>
</dbReference>
<keyword evidence="11" id="KW-1185">Reference proteome</keyword>
<sequence length="975" mass="106579">MAGRKRSAPATATRRGASASQGARSSLRTTRSTADSDVPLVVREMLAEAGTGSRYMTSEASERPLKRRRAGGRRTANEAAGASGTATTSPHPEGEAEIAAGEDEEDVEFEDVALPAPIVQTVYKDSDDEDDDDDEDLQFENVDFGAIDAAAPESTESDTLVLNLSEHMRTATPRRNQERRKPISKAEKERRVEIHKMHLLCLLSHIEKRNHWCNDPVVQESLRLLLTEKMITYLNPGENLSQFGRTESLKNGLKMASEMFRSKFLITERGLRRALWAEEEGHLQNYQLTDDVDSCLTKVDFRKAARALKGSRDVGAQLFCALLRVASVETRLVCSLQPLPFATGGPTLPKPRDSSTPSKMSKSEEYRARMPKYITSDPEPASGTPSPRRRLGHPNATGYNIPDVSTPSPSAPRTPPKTAKRIRESPFPVYWVEVLDEAHQKWAPVDPLVTNSQWKPAKFEPPASDRENAMCYVVAFEDDGSARDVTRRYAKAYNSKTRRMRIDGPVVPGGEPASGPGKLSGERWWRKAMRRYRRRRVTDLEQIEDHELAAAESREPMPRNVQDFKDHPVYALERHLRRHEVLRPGAQVVGTVGAGSRGPLEKIYRRSDVRMARSADKWYRLGRVIKLGESPVRVLPKQAPRKSRVSFGDSDPEDEDEEGEEEDPVLGTGRPSGTPLFTPEQTEPYVAPPVVDGRVPKNKFGNVEVFVASMVPPGGAHVRSSDGLDDDDDDGRAAHAASLLGVDYAPALTGFRFRGRKGTAVTDGVVVPAESAEAVRAVAAALGDLDAEAEAEARAARARRMWSRFLKGLRIRQRIWANVDPNEEDEEEEWAEVLGGEKGGDVSADMNHESVGESVGGRSGGFIKEGDGGFVDSGGGGFVDDGGGGGFVGDGAGGFIDEPSRGLVEDEGGGFVDDGAGGFVNEDHDGLDKGKGKAVATDVASDQYDTDSELENAPSDVTEEYYMEEDDEGGGFLVE</sequence>
<evidence type="ECO:0000256" key="6">
    <source>
        <dbReference type="SAM" id="MobiDB-lite"/>
    </source>
</evidence>
<dbReference type="Pfam" id="PF10404">
    <property type="entry name" value="BHD_2"/>
    <property type="match status" value="1"/>
</dbReference>
<evidence type="ECO:0000313" key="11">
    <source>
        <dbReference type="Proteomes" id="UP001174694"/>
    </source>
</evidence>
<protein>
    <submittedName>
        <fullName evidence="10">Rad4-domain-containing protein</fullName>
    </submittedName>
</protein>
<evidence type="ECO:0000256" key="1">
    <source>
        <dbReference type="ARBA" id="ARBA00004123"/>
    </source>
</evidence>
<dbReference type="Pfam" id="PF03835">
    <property type="entry name" value="Rad4"/>
    <property type="match status" value="1"/>
</dbReference>
<feature type="compositionally biased region" description="Basic and acidic residues" evidence="6">
    <location>
        <begin position="921"/>
        <end position="931"/>
    </location>
</feature>
<dbReference type="PANTHER" id="PTHR12135:SF0">
    <property type="entry name" value="DNA REPAIR PROTEIN COMPLEMENTING XP-C CELLS"/>
    <property type="match status" value="1"/>
</dbReference>
<organism evidence="10 11">
    <name type="scientific">Pleurostoma richardsiae</name>
    <dbReference type="NCBI Taxonomy" id="41990"/>
    <lineage>
        <taxon>Eukaryota</taxon>
        <taxon>Fungi</taxon>
        <taxon>Dikarya</taxon>
        <taxon>Ascomycota</taxon>
        <taxon>Pezizomycotina</taxon>
        <taxon>Sordariomycetes</taxon>
        <taxon>Sordariomycetidae</taxon>
        <taxon>Calosphaeriales</taxon>
        <taxon>Pleurostomataceae</taxon>
        <taxon>Pleurostoma</taxon>
    </lineage>
</organism>
<evidence type="ECO:0000256" key="2">
    <source>
        <dbReference type="ARBA" id="ARBA00009525"/>
    </source>
</evidence>
<keyword evidence="4" id="KW-0234">DNA repair</keyword>
<dbReference type="SMART" id="SM01032">
    <property type="entry name" value="BHD_3"/>
    <property type="match status" value="1"/>
</dbReference>
<dbReference type="Proteomes" id="UP001174694">
    <property type="component" value="Unassembled WGS sequence"/>
</dbReference>